<gene>
    <name evidence="2" type="ORF">RUM44_009211</name>
</gene>
<evidence type="ECO:0000313" key="3">
    <source>
        <dbReference type="Proteomes" id="UP001359485"/>
    </source>
</evidence>
<feature type="transmembrane region" description="Helical" evidence="1">
    <location>
        <begin position="27"/>
        <end position="52"/>
    </location>
</feature>
<reference evidence="2 3" key="1">
    <citation type="submission" date="2023-09" db="EMBL/GenBank/DDBJ databases">
        <title>Genomes of two closely related lineages of the louse Polyplax serrata with different host specificities.</title>
        <authorList>
            <person name="Martinu J."/>
            <person name="Tarabai H."/>
            <person name="Stefka J."/>
            <person name="Hypsa V."/>
        </authorList>
    </citation>
    <scope>NUCLEOTIDE SEQUENCE [LARGE SCALE GENOMIC DNA]</scope>
    <source>
        <strain evidence="2">98ZLc_SE</strain>
    </source>
</reference>
<evidence type="ECO:0000313" key="2">
    <source>
        <dbReference type="EMBL" id="KAK6626734.1"/>
    </source>
</evidence>
<accession>A0ABR1AS19</accession>
<keyword evidence="1" id="KW-0472">Membrane</keyword>
<sequence length="98" mass="11464">MKRKASDFIATCVLPPRPYDLIWWQKLVWTTAFAVMILIATGGNIIVMWIVLGKQFIYLFSFQHGLQPEPDTHTNLKFNRQRTTRLSSINLTQQWSPQ</sequence>
<name>A0ABR1AS19_POLSC</name>
<keyword evidence="1" id="KW-1133">Transmembrane helix</keyword>
<protein>
    <submittedName>
        <fullName evidence="2">Uncharacterized protein</fullName>
    </submittedName>
</protein>
<keyword evidence="3" id="KW-1185">Reference proteome</keyword>
<organism evidence="2 3">
    <name type="scientific">Polyplax serrata</name>
    <name type="common">Common mouse louse</name>
    <dbReference type="NCBI Taxonomy" id="468196"/>
    <lineage>
        <taxon>Eukaryota</taxon>
        <taxon>Metazoa</taxon>
        <taxon>Ecdysozoa</taxon>
        <taxon>Arthropoda</taxon>
        <taxon>Hexapoda</taxon>
        <taxon>Insecta</taxon>
        <taxon>Pterygota</taxon>
        <taxon>Neoptera</taxon>
        <taxon>Paraneoptera</taxon>
        <taxon>Psocodea</taxon>
        <taxon>Troctomorpha</taxon>
        <taxon>Phthiraptera</taxon>
        <taxon>Anoplura</taxon>
        <taxon>Polyplacidae</taxon>
        <taxon>Polyplax</taxon>
    </lineage>
</organism>
<proteinExistence type="predicted"/>
<comment type="caution">
    <text evidence="2">The sequence shown here is derived from an EMBL/GenBank/DDBJ whole genome shotgun (WGS) entry which is preliminary data.</text>
</comment>
<dbReference type="EMBL" id="JAWJWF010000045">
    <property type="protein sequence ID" value="KAK6626734.1"/>
    <property type="molecule type" value="Genomic_DNA"/>
</dbReference>
<evidence type="ECO:0000256" key="1">
    <source>
        <dbReference type="SAM" id="Phobius"/>
    </source>
</evidence>
<keyword evidence="1" id="KW-0812">Transmembrane</keyword>
<dbReference type="Proteomes" id="UP001359485">
    <property type="component" value="Unassembled WGS sequence"/>
</dbReference>